<accession>A0A937FXL8</accession>
<evidence type="ECO:0000313" key="3">
    <source>
        <dbReference type="Proteomes" id="UP000614216"/>
    </source>
</evidence>
<keyword evidence="1" id="KW-0472">Membrane</keyword>
<comment type="caution">
    <text evidence="2">The sequence shown here is derived from an EMBL/GenBank/DDBJ whole genome shotgun (WGS) entry which is preliminary data.</text>
</comment>
<sequence length="183" mass="21576">MLLLVLIACIPQLARAFLGRVSILNVFYNINVGAEFVILYFFFNDGYSSRRQKIFKILGVLCLLFGVFSISYWGVKTKFLTEWLCLNNLVYTSWILLSVLDIYEDDNRLLHTRRSYLLFLLGLFLYTSCTILIFGLWHYIMATSDSLLKNLWIIHDIFNTIMYIVFFIGFYSDYRGWEKSISL</sequence>
<evidence type="ECO:0000313" key="2">
    <source>
        <dbReference type="EMBL" id="MBL6447929.1"/>
    </source>
</evidence>
<reference evidence="2" key="1">
    <citation type="submission" date="2021-01" db="EMBL/GenBank/DDBJ databases">
        <title>Fulvivirga kasyanovii gen. nov., sp nov., a novel member of the phylum Bacteroidetes isolated from seawater in a mussel farm.</title>
        <authorList>
            <person name="Zhao L.-H."/>
            <person name="Wang Z.-J."/>
        </authorList>
    </citation>
    <scope>NUCLEOTIDE SEQUENCE</scope>
    <source>
        <strain evidence="2">29W222</strain>
    </source>
</reference>
<dbReference type="AlphaFoldDB" id="A0A937FXL8"/>
<feature type="transmembrane region" description="Helical" evidence="1">
    <location>
        <begin position="26"/>
        <end position="43"/>
    </location>
</feature>
<feature type="transmembrane region" description="Helical" evidence="1">
    <location>
        <begin position="152"/>
        <end position="171"/>
    </location>
</feature>
<dbReference type="RefSeq" id="WP_202857472.1">
    <property type="nucleotide sequence ID" value="NZ_JAEUGD010000058.1"/>
</dbReference>
<keyword evidence="1" id="KW-0812">Transmembrane</keyword>
<name>A0A937FXL8_9BACT</name>
<keyword evidence="3" id="KW-1185">Reference proteome</keyword>
<evidence type="ECO:0000256" key="1">
    <source>
        <dbReference type="SAM" id="Phobius"/>
    </source>
</evidence>
<protein>
    <submittedName>
        <fullName evidence="2">Uncharacterized protein</fullName>
    </submittedName>
</protein>
<dbReference type="EMBL" id="JAEUGD010000058">
    <property type="protein sequence ID" value="MBL6447929.1"/>
    <property type="molecule type" value="Genomic_DNA"/>
</dbReference>
<keyword evidence="1" id="KW-1133">Transmembrane helix</keyword>
<feature type="transmembrane region" description="Helical" evidence="1">
    <location>
        <begin position="115"/>
        <end position="140"/>
    </location>
</feature>
<proteinExistence type="predicted"/>
<feature type="transmembrane region" description="Helical" evidence="1">
    <location>
        <begin position="55"/>
        <end position="75"/>
    </location>
</feature>
<organism evidence="2 3">
    <name type="scientific">Fulvivirga marina</name>
    <dbReference type="NCBI Taxonomy" id="2494733"/>
    <lineage>
        <taxon>Bacteria</taxon>
        <taxon>Pseudomonadati</taxon>
        <taxon>Bacteroidota</taxon>
        <taxon>Cytophagia</taxon>
        <taxon>Cytophagales</taxon>
        <taxon>Fulvivirgaceae</taxon>
        <taxon>Fulvivirga</taxon>
    </lineage>
</organism>
<gene>
    <name evidence="2" type="ORF">JMN32_16555</name>
</gene>
<dbReference type="Proteomes" id="UP000614216">
    <property type="component" value="Unassembled WGS sequence"/>
</dbReference>